<gene>
    <name evidence="1" type="ORF">RT761_02665</name>
</gene>
<organism evidence="1 2">
    <name type="scientific">Atribacter laminatus</name>
    <dbReference type="NCBI Taxonomy" id="2847778"/>
    <lineage>
        <taxon>Bacteria</taxon>
        <taxon>Pseudomonadati</taxon>
        <taxon>Atribacterota</taxon>
        <taxon>Atribacteria</taxon>
        <taxon>Atribacterales</taxon>
        <taxon>Atribacteraceae</taxon>
        <taxon>Atribacter</taxon>
    </lineage>
</organism>
<protein>
    <submittedName>
        <fullName evidence="1">Uncharacterized protein</fullName>
    </submittedName>
</protein>
<proteinExistence type="predicted"/>
<dbReference type="Proteomes" id="UP000594463">
    <property type="component" value="Chromosome"/>
</dbReference>
<evidence type="ECO:0000313" key="1">
    <source>
        <dbReference type="EMBL" id="QPM69432.1"/>
    </source>
</evidence>
<dbReference type="EMBL" id="CP065383">
    <property type="protein sequence ID" value="QPM69432.1"/>
    <property type="molecule type" value="Genomic_DNA"/>
</dbReference>
<evidence type="ECO:0000313" key="2">
    <source>
        <dbReference type="Proteomes" id="UP000594463"/>
    </source>
</evidence>
<dbReference type="AlphaFoldDB" id="A0A7T1AP04"/>
<sequence length="84" mass="9801">MFMQFIRKVIESKELEGILDIPEELKGKKIELIILPINDELVCSSEYDKENWFDSFSLIGEDENESNLDFAFKPQSDVVLRDES</sequence>
<keyword evidence="2" id="KW-1185">Reference proteome</keyword>
<dbReference type="KEGG" id="alam:RT761_02665"/>
<accession>A0A7T1AP04</accession>
<name>A0A7T1AP04_ATRLM</name>
<reference evidence="1 2" key="1">
    <citation type="journal article" date="2021" name="Nat. Commun.">
        <title>Isolation of a member of the candidate phylum Atribacteria reveals a unique cell membrane structure.</title>
        <authorList>
            <person name="Taiki K."/>
            <person name="Nobu M.K."/>
            <person name="Kusada H."/>
            <person name="Meng X.-Y."/>
            <person name="Hosoki N."/>
            <person name="Uematsu K."/>
            <person name="Yoshioka H."/>
            <person name="Kamagata Y."/>
            <person name="Tamaki H."/>
        </authorList>
    </citation>
    <scope>NUCLEOTIDE SEQUENCE [LARGE SCALE GENOMIC DNA]</scope>
    <source>
        <strain evidence="1 2">RT761</strain>
    </source>
</reference>